<dbReference type="Proteomes" id="UP000183469">
    <property type="component" value="Unassembled WGS sequence"/>
</dbReference>
<evidence type="ECO:0000256" key="1">
    <source>
        <dbReference type="ARBA" id="ARBA00001946"/>
    </source>
</evidence>
<evidence type="ECO:0000256" key="4">
    <source>
        <dbReference type="ARBA" id="ARBA00022842"/>
    </source>
</evidence>
<comment type="similarity">
    <text evidence="2">Belongs to the HAD-like hydrolase superfamily. CbbY/CbbZ/Gph/YieH family.</text>
</comment>
<dbReference type="InterPro" id="IPR051600">
    <property type="entry name" value="Beta-PGM-like"/>
</dbReference>
<dbReference type="SFLD" id="SFLDG01129">
    <property type="entry name" value="C1.5:_HAD__Beta-PGM__Phosphata"/>
    <property type="match status" value="1"/>
</dbReference>
<dbReference type="EMBL" id="FNQG01000006">
    <property type="protein sequence ID" value="SEA02581.1"/>
    <property type="molecule type" value="Genomic_DNA"/>
</dbReference>
<keyword evidence="5" id="KW-0119">Carbohydrate metabolism</keyword>
<dbReference type="GO" id="GO:0003824">
    <property type="term" value="F:catalytic activity"/>
    <property type="evidence" value="ECO:0007669"/>
    <property type="project" value="UniProtKB-ARBA"/>
</dbReference>
<dbReference type="AlphaFoldDB" id="A0A1H3XUN1"/>
<dbReference type="InterPro" id="IPR041492">
    <property type="entry name" value="HAD_2"/>
</dbReference>
<dbReference type="SFLD" id="SFLDS00003">
    <property type="entry name" value="Haloacid_Dehalogenase"/>
    <property type="match status" value="1"/>
</dbReference>
<comment type="cofactor">
    <cofactor evidence="1">
        <name>Mg(2+)</name>
        <dbReference type="ChEBI" id="CHEBI:18420"/>
    </cofactor>
</comment>
<sequence>MKQVKAVIFDMDGVIIDSEPIHSRVKMDTFAHFGIPFNEADLVHYMGRTSGAIFRETLAKHGRTDINPQDMADYKHAHYLEILQSGEIAPVEGSVELIKSLYEAGLPLALATSSNVRVMNTVLDSFDIRKYFTSILSGGELPESKPNPAIYLISAERLAVEPADCMVIEDTENGILAAKRAGMFCTAYRNPNSGKQDLTLADRVVDSLKEIDVNKLAVNEK</sequence>
<dbReference type="InterPro" id="IPR023214">
    <property type="entry name" value="HAD_sf"/>
</dbReference>
<dbReference type="NCBIfam" id="TIGR01549">
    <property type="entry name" value="HAD-SF-IA-v1"/>
    <property type="match status" value="1"/>
</dbReference>
<dbReference type="Gene3D" id="1.10.150.240">
    <property type="entry name" value="Putative phosphatase, domain 2"/>
    <property type="match status" value="1"/>
</dbReference>
<evidence type="ECO:0000256" key="5">
    <source>
        <dbReference type="ARBA" id="ARBA00023277"/>
    </source>
</evidence>
<evidence type="ECO:0000313" key="6">
    <source>
        <dbReference type="EMBL" id="SEA02581.1"/>
    </source>
</evidence>
<gene>
    <name evidence="6" type="ORF">SAMN05660648_01638</name>
</gene>
<dbReference type="PANTHER" id="PTHR46193">
    <property type="entry name" value="6-PHOSPHOGLUCONATE PHOSPHATASE"/>
    <property type="match status" value="1"/>
</dbReference>
<keyword evidence="4" id="KW-0460">Magnesium</keyword>
<dbReference type="InterPro" id="IPR036412">
    <property type="entry name" value="HAD-like_sf"/>
</dbReference>
<dbReference type="RefSeq" id="WP_143035165.1">
    <property type="nucleotide sequence ID" value="NZ_FNQG01000006.1"/>
</dbReference>
<evidence type="ECO:0000256" key="3">
    <source>
        <dbReference type="ARBA" id="ARBA00022723"/>
    </source>
</evidence>
<dbReference type="InterPro" id="IPR023198">
    <property type="entry name" value="PGP-like_dom2"/>
</dbReference>
<dbReference type="PANTHER" id="PTHR46193:SF18">
    <property type="entry name" value="HEXITOL PHOSPHATASE B"/>
    <property type="match status" value="1"/>
</dbReference>
<dbReference type="GO" id="GO:0046872">
    <property type="term" value="F:metal ion binding"/>
    <property type="evidence" value="ECO:0007669"/>
    <property type="project" value="UniProtKB-KW"/>
</dbReference>
<keyword evidence="3" id="KW-0479">Metal-binding</keyword>
<protein>
    <submittedName>
        <fullName evidence="6">Haloacid dehalogenase superfamily, subfamily IA, variant 3 with third motif having DD or ED/haloacid dehalogenase superfamily, subfamily IA, variant 1 with third motif having Dx(3-4)D or Dx(3-4)E</fullName>
    </submittedName>
</protein>
<dbReference type="Pfam" id="PF13419">
    <property type="entry name" value="HAD_2"/>
    <property type="match status" value="1"/>
</dbReference>
<dbReference type="PRINTS" id="PR00413">
    <property type="entry name" value="HADHALOGNASE"/>
</dbReference>
<accession>A0A1H3XUN1</accession>
<dbReference type="SFLD" id="SFLDG01135">
    <property type="entry name" value="C1.5.6:_HAD__Beta-PGM__Phospha"/>
    <property type="match status" value="1"/>
</dbReference>
<reference evidence="6 7" key="1">
    <citation type="submission" date="2016-10" db="EMBL/GenBank/DDBJ databases">
        <authorList>
            <person name="de Groot N.N."/>
        </authorList>
    </citation>
    <scope>NUCLEOTIDE SEQUENCE [LARGE SCALE GENOMIC DNA]</scope>
    <source>
        <strain evidence="6 7">DSM 2872</strain>
    </source>
</reference>
<dbReference type="Gene3D" id="3.40.50.1000">
    <property type="entry name" value="HAD superfamily/HAD-like"/>
    <property type="match status" value="1"/>
</dbReference>
<name>A0A1H3XUN1_SELRU</name>
<dbReference type="NCBIfam" id="TIGR01509">
    <property type="entry name" value="HAD-SF-IA-v3"/>
    <property type="match status" value="1"/>
</dbReference>
<proteinExistence type="inferred from homology"/>
<organism evidence="6 7">
    <name type="scientific">Selenomonas ruminantium</name>
    <dbReference type="NCBI Taxonomy" id="971"/>
    <lineage>
        <taxon>Bacteria</taxon>
        <taxon>Bacillati</taxon>
        <taxon>Bacillota</taxon>
        <taxon>Negativicutes</taxon>
        <taxon>Selenomonadales</taxon>
        <taxon>Selenomonadaceae</taxon>
        <taxon>Selenomonas</taxon>
    </lineage>
</organism>
<evidence type="ECO:0000256" key="2">
    <source>
        <dbReference type="ARBA" id="ARBA00006171"/>
    </source>
</evidence>
<dbReference type="SUPFAM" id="SSF56784">
    <property type="entry name" value="HAD-like"/>
    <property type="match status" value="1"/>
</dbReference>
<dbReference type="OrthoDB" id="9797743at2"/>
<evidence type="ECO:0000313" key="7">
    <source>
        <dbReference type="Proteomes" id="UP000183469"/>
    </source>
</evidence>
<dbReference type="InterPro" id="IPR006439">
    <property type="entry name" value="HAD-SF_hydro_IA"/>
</dbReference>